<proteinExistence type="predicted"/>
<evidence type="ECO:0000313" key="1">
    <source>
        <dbReference type="EMBL" id="MFC1848617.1"/>
    </source>
</evidence>
<sequence length="100" mass="11626">MVRKLSAHDIQNLGFDWPKYALIEQYCVIEDGKVDLTRTIEKMQSSRAYYKKQLNEAYAFKKQTGADYSDFTDRFDDNARMDRELGQALSYLEGIMKAAP</sequence>
<accession>A0ABV6YR00</accession>
<reference evidence="1 2" key="1">
    <citation type="submission" date="2024-09" db="EMBL/GenBank/DDBJ databases">
        <title>Laminarin stimulates single cell rates of sulfate reduction while oxygen inhibits transcriptomic activity in coastal marine sediment.</title>
        <authorList>
            <person name="Lindsay M."/>
            <person name="Orcutt B."/>
            <person name="Emerson D."/>
            <person name="Stepanauskas R."/>
            <person name="D'Angelo T."/>
        </authorList>
    </citation>
    <scope>NUCLEOTIDE SEQUENCE [LARGE SCALE GENOMIC DNA]</scope>
    <source>
        <strain evidence="1">SAG AM-311-K15</strain>
    </source>
</reference>
<organism evidence="1 2">
    <name type="scientific">candidate division CSSED10-310 bacterium</name>
    <dbReference type="NCBI Taxonomy" id="2855610"/>
    <lineage>
        <taxon>Bacteria</taxon>
        <taxon>Bacteria division CSSED10-310</taxon>
    </lineage>
</organism>
<dbReference type="EMBL" id="JBHPBY010000002">
    <property type="protein sequence ID" value="MFC1848617.1"/>
    <property type="molecule type" value="Genomic_DNA"/>
</dbReference>
<gene>
    <name evidence="1" type="ORF">ACFL27_00270</name>
</gene>
<evidence type="ECO:0000313" key="2">
    <source>
        <dbReference type="Proteomes" id="UP001594351"/>
    </source>
</evidence>
<dbReference type="Proteomes" id="UP001594351">
    <property type="component" value="Unassembled WGS sequence"/>
</dbReference>
<protein>
    <submittedName>
        <fullName evidence="1">Uncharacterized protein</fullName>
    </submittedName>
</protein>
<name>A0ABV6YR00_UNCC1</name>
<comment type="caution">
    <text evidence="1">The sequence shown here is derived from an EMBL/GenBank/DDBJ whole genome shotgun (WGS) entry which is preliminary data.</text>
</comment>
<keyword evidence="2" id="KW-1185">Reference proteome</keyword>